<evidence type="ECO:0000256" key="3">
    <source>
        <dbReference type="ARBA" id="ARBA00022670"/>
    </source>
</evidence>
<gene>
    <name evidence="7" type="ORF">RD792_001882</name>
</gene>
<keyword evidence="5" id="KW-0325">Glycoprotein</keyword>
<evidence type="ECO:0000313" key="7">
    <source>
        <dbReference type="EMBL" id="KAK4491152.1"/>
    </source>
</evidence>
<organism evidence="7 8">
    <name type="scientific">Penstemon davidsonii</name>
    <dbReference type="NCBI Taxonomy" id="160366"/>
    <lineage>
        <taxon>Eukaryota</taxon>
        <taxon>Viridiplantae</taxon>
        <taxon>Streptophyta</taxon>
        <taxon>Embryophyta</taxon>
        <taxon>Tracheophyta</taxon>
        <taxon>Spermatophyta</taxon>
        <taxon>Magnoliopsida</taxon>
        <taxon>eudicotyledons</taxon>
        <taxon>Gunneridae</taxon>
        <taxon>Pentapetalae</taxon>
        <taxon>asterids</taxon>
        <taxon>lamiids</taxon>
        <taxon>Lamiales</taxon>
        <taxon>Plantaginaceae</taxon>
        <taxon>Cheloneae</taxon>
        <taxon>Penstemon</taxon>
    </lineage>
</organism>
<keyword evidence="4" id="KW-0378">Hydrolase</keyword>
<comment type="similarity">
    <text evidence="1">Belongs to the peptidase S10 family.</text>
</comment>
<dbReference type="EMBL" id="JAYDYQ010001087">
    <property type="protein sequence ID" value="KAK4491152.1"/>
    <property type="molecule type" value="Genomic_DNA"/>
</dbReference>
<keyword evidence="2" id="KW-0121">Carboxypeptidase</keyword>
<dbReference type="Proteomes" id="UP001291926">
    <property type="component" value="Unassembled WGS sequence"/>
</dbReference>
<dbReference type="SUPFAM" id="SSF53474">
    <property type="entry name" value="alpha/beta-Hydrolases"/>
    <property type="match status" value="1"/>
</dbReference>
<dbReference type="InterPro" id="IPR001563">
    <property type="entry name" value="Peptidase_S10"/>
</dbReference>
<dbReference type="PANTHER" id="PTHR11802:SF224">
    <property type="entry name" value="SERINE CARBOXYPEPTIDASE-LIKE 7 ISOFORM X1"/>
    <property type="match status" value="1"/>
</dbReference>
<keyword evidence="6" id="KW-1133">Transmembrane helix</keyword>
<dbReference type="InterPro" id="IPR029058">
    <property type="entry name" value="AB_hydrolase_fold"/>
</dbReference>
<comment type="caution">
    <text evidence="7">The sequence shown here is derived from an EMBL/GenBank/DDBJ whole genome shotgun (WGS) entry which is preliminary data.</text>
</comment>
<dbReference type="PROSITE" id="PS00560">
    <property type="entry name" value="CARBOXYPEPT_SER_HIS"/>
    <property type="match status" value="1"/>
</dbReference>
<dbReference type="InterPro" id="IPR033124">
    <property type="entry name" value="Ser_caboxypep_his_AS"/>
</dbReference>
<reference evidence="7 8" key="1">
    <citation type="journal article" date="2023" name="bioRxiv">
        <title>Genome report: Whole genome sequence and annotation of Penstemon davidsonii.</title>
        <authorList>
            <person name="Ostevik K.L."/>
            <person name="Alabady M."/>
            <person name="Zhang M."/>
            <person name="Rausher M.D."/>
        </authorList>
    </citation>
    <scope>NUCLEOTIDE SEQUENCE [LARGE SCALE GENOMIC DNA]</scope>
    <source>
        <strain evidence="7">DNT005</strain>
        <tissue evidence="7">Whole leaf</tissue>
    </source>
</reference>
<evidence type="ECO:0000313" key="8">
    <source>
        <dbReference type="Proteomes" id="UP001291926"/>
    </source>
</evidence>
<keyword evidence="6" id="KW-0812">Transmembrane</keyword>
<keyword evidence="8" id="KW-1185">Reference proteome</keyword>
<dbReference type="PRINTS" id="PR00724">
    <property type="entry name" value="CRBOXYPTASEC"/>
</dbReference>
<feature type="transmembrane region" description="Helical" evidence="6">
    <location>
        <begin position="12"/>
        <end position="32"/>
    </location>
</feature>
<sequence length="529" mass="60134">MPQRSGYVKPTPFCQMMIPVSFLLFIINSLYFSSASEINIVRTLPGYSGTLPFKLETGYISVEENEEIELFYYFIESEREPERDPLLLWLNGGPGCSALSGLVYEIEQQSPSLPGHSSVGKGGELRGSLPQGGEFESWEEQPSVVKSLREDGAAWCCPFTFDISAFDGSLPSLILNPYSWTKVANIIFIDSPVGAGFSYAATTNGYVSYDNKAAKENYTFLRKWLLKHPSFINNRLYVAGDSYGGKIVPMVTLEIARGNEAGLEPQMLLQGYMVGNPVIGNKEANEKVPYAHRMALISDEYFELAKNSCNGEYVTPDPNNHQCHYALRLIQECTNLITEEHILEPKCEFLSPKPDNIKRRPTFLKDHPVHYLLQSKQEEPWCRNHNYITSYVWANDETVWEALHIRKGTSKYWTRCKQVSYDKNVESVIKYHQLLNNKGYQALVYSGDHDMRVPYMSTLNWIRSLNLTIVDQWRPWIVNGQVAGYTEKYKSDQACITFATVKGAGHTAPEYMPKQCLAMVSRWLSREAL</sequence>
<protein>
    <submittedName>
        <fullName evidence="7">Uncharacterized protein</fullName>
    </submittedName>
</protein>
<evidence type="ECO:0000256" key="5">
    <source>
        <dbReference type="ARBA" id="ARBA00023180"/>
    </source>
</evidence>
<dbReference type="PANTHER" id="PTHR11802">
    <property type="entry name" value="SERINE PROTEASE FAMILY S10 SERINE CARBOXYPEPTIDASE"/>
    <property type="match status" value="1"/>
</dbReference>
<proteinExistence type="inferred from homology"/>
<name>A0ABR0DPX4_9LAMI</name>
<evidence type="ECO:0000256" key="2">
    <source>
        <dbReference type="ARBA" id="ARBA00022645"/>
    </source>
</evidence>
<accession>A0ABR0DPX4</accession>
<dbReference type="Gene3D" id="3.40.50.1820">
    <property type="entry name" value="alpha/beta hydrolase"/>
    <property type="match status" value="1"/>
</dbReference>
<evidence type="ECO:0000256" key="1">
    <source>
        <dbReference type="ARBA" id="ARBA00009431"/>
    </source>
</evidence>
<dbReference type="Pfam" id="PF00450">
    <property type="entry name" value="Peptidase_S10"/>
    <property type="match status" value="2"/>
</dbReference>
<keyword evidence="6" id="KW-0472">Membrane</keyword>
<keyword evidence="3" id="KW-0645">Protease</keyword>
<evidence type="ECO:0000256" key="6">
    <source>
        <dbReference type="SAM" id="Phobius"/>
    </source>
</evidence>
<evidence type="ECO:0000256" key="4">
    <source>
        <dbReference type="ARBA" id="ARBA00022801"/>
    </source>
</evidence>